<dbReference type="OrthoDB" id="340346at2759"/>
<dbReference type="InterPro" id="IPR016024">
    <property type="entry name" value="ARM-type_fold"/>
</dbReference>
<dbReference type="AlphaFoldDB" id="A0A9N8E2X6"/>
<accession>A0A9N8E2X6</accession>
<proteinExistence type="predicted"/>
<dbReference type="GO" id="GO:0005829">
    <property type="term" value="C:cytosol"/>
    <property type="evidence" value="ECO:0007669"/>
    <property type="project" value="TreeGrafter"/>
</dbReference>
<evidence type="ECO:0000313" key="4">
    <source>
        <dbReference type="Proteomes" id="UP001153069"/>
    </source>
</evidence>
<dbReference type="InterPro" id="IPR051023">
    <property type="entry name" value="PP2A_Regulatory_Subunit_A"/>
</dbReference>
<dbReference type="Proteomes" id="UP001153069">
    <property type="component" value="Unassembled WGS sequence"/>
</dbReference>
<feature type="repeat" description="HEAT" evidence="2">
    <location>
        <begin position="181"/>
        <end position="219"/>
    </location>
</feature>
<organism evidence="3 4">
    <name type="scientific">Seminavis robusta</name>
    <dbReference type="NCBI Taxonomy" id="568900"/>
    <lineage>
        <taxon>Eukaryota</taxon>
        <taxon>Sar</taxon>
        <taxon>Stramenopiles</taxon>
        <taxon>Ochrophyta</taxon>
        <taxon>Bacillariophyta</taxon>
        <taxon>Bacillariophyceae</taxon>
        <taxon>Bacillariophycidae</taxon>
        <taxon>Naviculales</taxon>
        <taxon>Naviculaceae</taxon>
        <taxon>Seminavis</taxon>
    </lineage>
</organism>
<dbReference type="PANTHER" id="PTHR10648:SF4">
    <property type="entry name" value="PROTEIN PHOSPHATASE 2 (FORMERLY 2A), REGULATORY SUBUNIT A, BETA ISOFORM-RELATED"/>
    <property type="match status" value="1"/>
</dbReference>
<dbReference type="PROSITE" id="PS50077">
    <property type="entry name" value="HEAT_REPEAT"/>
    <property type="match status" value="2"/>
</dbReference>
<feature type="repeat" description="HEAT" evidence="2">
    <location>
        <begin position="219"/>
        <end position="252"/>
    </location>
</feature>
<dbReference type="PANTHER" id="PTHR10648">
    <property type="entry name" value="SERINE/THREONINE-PROTEIN PHOSPHATASE PP2A 65 KDA REGULATORY SUBUNIT"/>
    <property type="match status" value="1"/>
</dbReference>
<dbReference type="Gene3D" id="1.25.10.10">
    <property type="entry name" value="Leucine-rich Repeat Variant"/>
    <property type="match status" value="1"/>
</dbReference>
<dbReference type="InterPro" id="IPR021133">
    <property type="entry name" value="HEAT_type_2"/>
</dbReference>
<dbReference type="GO" id="GO:0000159">
    <property type="term" value="C:protein phosphatase type 2A complex"/>
    <property type="evidence" value="ECO:0007669"/>
    <property type="project" value="TreeGrafter"/>
</dbReference>
<dbReference type="EMBL" id="CAICTM010000501">
    <property type="protein sequence ID" value="CAB9511769.1"/>
    <property type="molecule type" value="Genomic_DNA"/>
</dbReference>
<comment type="caution">
    <text evidence="3">The sequence shown here is derived from an EMBL/GenBank/DDBJ whole genome shotgun (WGS) entry which is preliminary data.</text>
</comment>
<gene>
    <name evidence="3" type="ORF">SEMRO_502_G155610.1</name>
</gene>
<reference evidence="3" key="1">
    <citation type="submission" date="2020-06" db="EMBL/GenBank/DDBJ databases">
        <authorList>
            <consortium name="Plant Systems Biology data submission"/>
        </authorList>
    </citation>
    <scope>NUCLEOTIDE SEQUENCE</scope>
    <source>
        <strain evidence="3">D6</strain>
    </source>
</reference>
<protein>
    <submittedName>
        <fullName evidence="3">PP2A regulatory subunit A</fullName>
    </submittedName>
</protein>
<evidence type="ECO:0000313" key="3">
    <source>
        <dbReference type="EMBL" id="CAB9511769.1"/>
    </source>
</evidence>
<dbReference type="GO" id="GO:0005634">
    <property type="term" value="C:nucleus"/>
    <property type="evidence" value="ECO:0007669"/>
    <property type="project" value="TreeGrafter"/>
</dbReference>
<dbReference type="SUPFAM" id="SSF48371">
    <property type="entry name" value="ARM repeat"/>
    <property type="match status" value="1"/>
</dbReference>
<evidence type="ECO:0000256" key="1">
    <source>
        <dbReference type="ARBA" id="ARBA00022737"/>
    </source>
</evidence>
<dbReference type="GO" id="GO:0019888">
    <property type="term" value="F:protein phosphatase regulator activity"/>
    <property type="evidence" value="ECO:0007669"/>
    <property type="project" value="TreeGrafter"/>
</dbReference>
<sequence length="609" mass="67038">MMNTFTHTPTPSLTMARSLPQGVDELNQMGPFDLFRSQMEAGSAEAKVDAMKRLGVVACAMGSDATLQSLVPYLSNVAMKQPPHEDELLLILSSELKGLVPNLINNALPLLPIFERLAAVEETVVRDEAVKGLNHVMDYIKETNLMVAMAKRLVGADWFTPKVSAAGVMAKIYQRAQDSELLSLYKELSTDDTPMVRRGAAKSLGQFLEQVGYEKGKDFLPVMQQLCRDEQDSVRLLASAALANVGESFGKHPEWTAQNYLPILKDGSTDMSWRVRHNVAKTFSESATNLGIQGNPRFVNEQTMVMACFVLLLTDAEAEVRAAAVGHFARMVHWGGSGLFSTHLQPLLPALADDVVMEVRSKCAMALMDSSQGGTLEDALILQAFGPLVESFLQDEFHEVQLQVLTNLHKMAHLLNGMSGVVTSIINMSKATNWRVREAVAKLLPHLAEARGLEFFATVLLEPAWLTLLLDPVASVRMACVLGMPYLTKVAGQDWIIQHVLPQHVRLYNMAQSTYLVRITILRAHTETAVAVKSGNLWNDSVLQILRGLTDKVANVRMVSAAGLARIVEDGDQAIVQAQIIPALEKRNQEEEDEDCRLVYQEALSRAGK</sequence>
<dbReference type="InterPro" id="IPR011989">
    <property type="entry name" value="ARM-like"/>
</dbReference>
<name>A0A9N8E2X6_9STRA</name>
<keyword evidence="1" id="KW-0677">Repeat</keyword>
<evidence type="ECO:0000256" key="2">
    <source>
        <dbReference type="PROSITE-ProRule" id="PRU00103"/>
    </source>
</evidence>
<keyword evidence="4" id="KW-1185">Reference proteome</keyword>